<dbReference type="Gene3D" id="2.60.40.3120">
    <property type="match status" value="1"/>
</dbReference>
<organism evidence="5 6">
    <name type="scientific">Helobdella robusta</name>
    <name type="common">Californian leech</name>
    <dbReference type="NCBI Taxonomy" id="6412"/>
    <lineage>
        <taxon>Eukaryota</taxon>
        <taxon>Metazoa</taxon>
        <taxon>Spiralia</taxon>
        <taxon>Lophotrochozoa</taxon>
        <taxon>Annelida</taxon>
        <taxon>Clitellata</taxon>
        <taxon>Hirudinea</taxon>
        <taxon>Rhynchobdellida</taxon>
        <taxon>Glossiphoniidae</taxon>
        <taxon>Helobdella</taxon>
    </lineage>
</organism>
<dbReference type="RefSeq" id="XP_009022617.1">
    <property type="nucleotide sequence ID" value="XM_009024369.1"/>
</dbReference>
<feature type="compositionally biased region" description="Acidic residues" evidence="2">
    <location>
        <begin position="1217"/>
        <end position="1226"/>
    </location>
</feature>
<comment type="cofactor">
    <cofactor evidence="1">
        <name>Zn(2+)</name>
        <dbReference type="ChEBI" id="CHEBI:29105"/>
    </cofactor>
</comment>
<dbReference type="OrthoDB" id="10253041at2759"/>
<dbReference type="PANTHER" id="PTHR12756">
    <property type="entry name" value="CYTOSOLIC CARBOXYPEPTIDASE"/>
    <property type="match status" value="1"/>
</dbReference>
<sequence length="1465" mass="160034">MAYKQHATQGSTSHQSEVLPRYRDVRVPRDRVLHSNAMEILLLLSKSAAGAGRKLHRHQLTLVQSLLKTISQEFKLVDCSDDIIINAFKLLAIIAKFGNNDDSDPDESDADYHYIPDHQFALKVKIHQSTRVIVTMLNKYLNNVEGLVVVLKILKLVARDGNGTSQAQLSKLNVVETLLEIFSGCCLLKDVQLTKLVLVCLNLLLRQKSHVETFVSKNGTELMMRTFEEWSRADTKNKSIGTRLSVLLVINQITCYKCGIFYMHRIFGVGRLFQISKSLKSTRRLEPIILLSLDVMRKCLPNNRLPVSSLIGPFKFPLLNRSANEVDTFVSSSNQSVRSNSFAFDSAVRNDADDKSNLNASINTGDILPDLASSTSAASTEAYSRKAANSATTSVAASTPTTTATQQHFSQRHSQLDVKSSSPAVQQQSDLTARSSTASTSQVQQQNRALILNNTSLASSNKISDTNTNNNKQTKILLLKKCFNNNRQAFYENGDSVSAKLNDISNCISHVGKEIIQQQQQLSFLSSLASSAITASSNNHSNGKLVTKKILQTSLKQNKKFNDDTPVLKMTFKDSFNARRCSLNDNKSTAMTKLFCATFPNAANSKGASTNDSTFRTSSGRVSTGKKVSNIRNNFDRSNDANFVGNSVAAKKPSTSTTTTTLQQKHSNVCKHSDNINLANVLKPARNSKSFIIINNNSNRNNYNSESDSAISEAGNNISSLRNPGRYLHLSLQTNSLNKLSYAAYPDSRGHLTGVPSKESLFRGKKFEILRRKSYDDINRFLDPRDILNNVVYDVDASVNILSRQRQPVENICNNVFPGCVNNFSNNLCSGGVAGGLTSTCWDASSSSSASTTKDKKLKFDSQFESGNLRKAIQVREREYDLVMMPDVNTRNQCQWFYFKVSNMEVGVVYRFNVINCEKVNSQFNYVMYSVAEAMDGRPCWVRVGQDVCYYRNHFVKGQGQLTGYDVRLTNQDFYYTASFNITFARCPDVCYVAYHYPYPYTAMMYHLDELHETFNSITSSSPSFAKLSATGATTSTGEAATLTTSTTKSLVTTATSTTSTTALIALAAIKPAKCPSTKFATPTTTQPSTASQTTSKIAQIKLDADLCTDEMTKSNVKTGRASNVGGDDDVGECDYAATATTAAATATTAAADDDDQGERPYVILSARVHPGESNASWQQMFPLRAGFEPPVEHPKSTPPSTHLSCQASHAVSAGADDGDWGDDDDEDGDDYVYYGRVMAMGMQRMSRTAHVYCDYHGHSRKKNVFLYGCSPLSSWMSDDVGNPTMMTSSAVDGSLDGDDDGGGGGGGSGCGGSGCGGGGKREDESYKVLPALLSSMSPAFHLTSCSYTVEKSKESTARVVVWRQMSVVRSYTMESSFCGFDQGMFKGRQINTKLLEDMGADFCRALLKSLDYIDDVTRVRTSVSSFSGSAGSAASGLLLAGAAGNSLNDKISSTGTLGRNDGKR</sequence>
<dbReference type="GO" id="GO:0004181">
    <property type="term" value="F:metallocarboxypeptidase activity"/>
    <property type="evidence" value="ECO:0000318"/>
    <property type="project" value="GO_Central"/>
</dbReference>
<evidence type="ECO:0000313" key="5">
    <source>
        <dbReference type="EnsemblMetazoa" id="HelroP162041"/>
    </source>
</evidence>
<dbReference type="Proteomes" id="UP000015101">
    <property type="component" value="Unassembled WGS sequence"/>
</dbReference>
<dbReference type="Pfam" id="PF18027">
    <property type="entry name" value="Pepdidase_M14_N"/>
    <property type="match status" value="1"/>
</dbReference>
<dbReference type="GO" id="GO:0015631">
    <property type="term" value="F:tubulin binding"/>
    <property type="evidence" value="ECO:0000318"/>
    <property type="project" value="GO_Central"/>
</dbReference>
<dbReference type="KEGG" id="hro:HELRODRAFT_162041"/>
<dbReference type="eggNOG" id="KOG3641">
    <property type="taxonomic scope" value="Eukaryota"/>
</dbReference>
<protein>
    <recommendedName>
        <fullName evidence="3">Cytosolic carboxypeptidase N-terminal domain-containing protein</fullName>
    </recommendedName>
</protein>
<dbReference type="STRING" id="6412.T1ES66"/>
<evidence type="ECO:0000256" key="2">
    <source>
        <dbReference type="SAM" id="MobiDB-lite"/>
    </source>
</evidence>
<dbReference type="EMBL" id="AMQM01001010">
    <property type="status" value="NOT_ANNOTATED_CDS"/>
    <property type="molecule type" value="Genomic_DNA"/>
</dbReference>
<keyword evidence="6" id="KW-1185">Reference proteome</keyword>
<dbReference type="Pfam" id="PF25571">
    <property type="entry name" value="TPR_CCP1_N"/>
    <property type="match status" value="1"/>
</dbReference>
<evidence type="ECO:0000259" key="3">
    <source>
        <dbReference type="Pfam" id="PF18027"/>
    </source>
</evidence>
<feature type="region of interest" description="Disordered" evidence="2">
    <location>
        <begin position="390"/>
        <end position="444"/>
    </location>
</feature>
<name>T1ES66_HELRO</name>
<evidence type="ECO:0000313" key="6">
    <source>
        <dbReference type="Proteomes" id="UP000015101"/>
    </source>
</evidence>
<feature type="compositionally biased region" description="Polar residues" evidence="2">
    <location>
        <begin position="406"/>
        <end position="431"/>
    </location>
</feature>
<reference evidence="4 6" key="2">
    <citation type="journal article" date="2013" name="Nature">
        <title>Insights into bilaterian evolution from three spiralian genomes.</title>
        <authorList>
            <person name="Simakov O."/>
            <person name="Marletaz F."/>
            <person name="Cho S.J."/>
            <person name="Edsinger-Gonzales E."/>
            <person name="Havlak P."/>
            <person name="Hellsten U."/>
            <person name="Kuo D.H."/>
            <person name="Larsson T."/>
            <person name="Lv J."/>
            <person name="Arendt D."/>
            <person name="Savage R."/>
            <person name="Osoegawa K."/>
            <person name="de Jong P."/>
            <person name="Grimwood J."/>
            <person name="Chapman J.A."/>
            <person name="Shapiro H."/>
            <person name="Aerts A."/>
            <person name="Otillar R.P."/>
            <person name="Terry A.Y."/>
            <person name="Boore J.L."/>
            <person name="Grigoriev I.V."/>
            <person name="Lindberg D.R."/>
            <person name="Seaver E.C."/>
            <person name="Weisblat D.A."/>
            <person name="Putnam N.H."/>
            <person name="Rokhsar D.S."/>
        </authorList>
    </citation>
    <scope>NUCLEOTIDE SEQUENCE</scope>
</reference>
<feature type="compositionally biased region" description="Low complexity" evidence="2">
    <location>
        <begin position="390"/>
        <end position="405"/>
    </location>
</feature>
<dbReference type="GeneID" id="20199416"/>
<dbReference type="EMBL" id="AMQM01001011">
    <property type="status" value="NOT_ANNOTATED_CDS"/>
    <property type="molecule type" value="Genomic_DNA"/>
</dbReference>
<feature type="domain" description="Cytosolic carboxypeptidase N-terminal" evidence="3">
    <location>
        <begin position="860"/>
        <end position="952"/>
    </location>
</feature>
<accession>T1ES66</accession>
<dbReference type="EnsemblMetazoa" id="HelroT162041">
    <property type="protein sequence ID" value="HelroP162041"/>
    <property type="gene ID" value="HelroG162041"/>
</dbReference>
<proteinExistence type="predicted"/>
<reference evidence="6" key="1">
    <citation type="submission" date="2012-12" db="EMBL/GenBank/DDBJ databases">
        <authorList>
            <person name="Hellsten U."/>
            <person name="Grimwood J."/>
            <person name="Chapman J.A."/>
            <person name="Shapiro H."/>
            <person name="Aerts A."/>
            <person name="Otillar R.P."/>
            <person name="Terry A.Y."/>
            <person name="Boore J.L."/>
            <person name="Simakov O."/>
            <person name="Marletaz F."/>
            <person name="Cho S.-J."/>
            <person name="Edsinger-Gonzales E."/>
            <person name="Havlak P."/>
            <person name="Kuo D.-H."/>
            <person name="Larsson T."/>
            <person name="Lv J."/>
            <person name="Arendt D."/>
            <person name="Savage R."/>
            <person name="Osoegawa K."/>
            <person name="de Jong P."/>
            <person name="Lindberg D.R."/>
            <person name="Seaver E.C."/>
            <person name="Weisblat D.A."/>
            <person name="Putnam N.H."/>
            <person name="Grigoriev I.V."/>
            <person name="Rokhsar D.S."/>
        </authorList>
    </citation>
    <scope>NUCLEOTIDE SEQUENCE</scope>
</reference>
<evidence type="ECO:0000256" key="1">
    <source>
        <dbReference type="ARBA" id="ARBA00001947"/>
    </source>
</evidence>
<evidence type="ECO:0000313" key="4">
    <source>
        <dbReference type="EMBL" id="ESN98609.1"/>
    </source>
</evidence>
<dbReference type="InterPro" id="IPR040626">
    <property type="entry name" value="Pepdidase_M14_N"/>
</dbReference>
<gene>
    <name evidence="5" type="primary">20199416</name>
    <name evidence="4" type="ORF">HELRODRAFT_162041</name>
</gene>
<dbReference type="CTD" id="20199416"/>
<feature type="compositionally biased region" description="Low complexity" evidence="2">
    <location>
        <begin position="432"/>
        <end position="444"/>
    </location>
</feature>
<dbReference type="Gene3D" id="3.40.630.10">
    <property type="entry name" value="Zn peptidases"/>
    <property type="match status" value="1"/>
</dbReference>
<dbReference type="InterPro" id="IPR050821">
    <property type="entry name" value="Cytosolic_carboxypeptidase"/>
</dbReference>
<reference evidence="5" key="3">
    <citation type="submission" date="2015-06" db="UniProtKB">
        <authorList>
            <consortium name="EnsemblMetazoa"/>
        </authorList>
    </citation>
    <scope>IDENTIFICATION</scope>
</reference>
<feature type="region of interest" description="Disordered" evidence="2">
    <location>
        <begin position="1189"/>
        <end position="1226"/>
    </location>
</feature>
<dbReference type="HOGENOM" id="CLU_250525_0_0_1"/>
<dbReference type="GO" id="GO:0005737">
    <property type="term" value="C:cytoplasm"/>
    <property type="evidence" value="ECO:0000318"/>
    <property type="project" value="GO_Central"/>
</dbReference>
<dbReference type="EMBL" id="KB097143">
    <property type="protein sequence ID" value="ESN98609.1"/>
    <property type="molecule type" value="Genomic_DNA"/>
</dbReference>
<dbReference type="PANTHER" id="PTHR12756:SF11">
    <property type="entry name" value="CYTOSOLIC CARBOXYPEPTIDASE 1"/>
    <property type="match status" value="1"/>
</dbReference>
<dbReference type="SUPFAM" id="SSF53187">
    <property type="entry name" value="Zn-dependent exopeptidases"/>
    <property type="match status" value="1"/>
</dbReference>
<dbReference type="GO" id="GO:0015630">
    <property type="term" value="C:microtubule cytoskeleton"/>
    <property type="evidence" value="ECO:0000318"/>
    <property type="project" value="GO_Central"/>
</dbReference>
<dbReference type="InParanoid" id="T1ES66"/>
<feature type="compositionally biased region" description="Polar residues" evidence="2">
    <location>
        <begin position="1199"/>
        <end position="1210"/>
    </location>
</feature>